<evidence type="ECO:0000256" key="11">
    <source>
        <dbReference type="HAMAP-Rule" id="MF_00228"/>
    </source>
</evidence>
<comment type="function">
    <text evidence="11">Catalyzes the phosphorylation of the hydroxyl group of 4-methyl-5-beta-hydroxyethylthiazole (THZ).</text>
</comment>
<evidence type="ECO:0000256" key="5">
    <source>
        <dbReference type="ARBA" id="ARBA00022723"/>
    </source>
</evidence>
<keyword evidence="8 11" id="KW-0067">ATP-binding</keyword>
<feature type="binding site" evidence="11">
    <location>
        <position position="160"/>
    </location>
    <ligand>
        <name>ATP</name>
        <dbReference type="ChEBI" id="CHEBI:30616"/>
    </ligand>
</feature>
<dbReference type="AlphaFoldDB" id="A0A4P6UUV9"/>
<accession>A0A4P6UUV9</accession>
<dbReference type="GO" id="GO:0005524">
    <property type="term" value="F:ATP binding"/>
    <property type="evidence" value="ECO:0007669"/>
    <property type="project" value="UniProtKB-UniRule"/>
</dbReference>
<comment type="catalytic activity">
    <reaction evidence="1 11">
        <text>5-(2-hydroxyethyl)-4-methylthiazole + ATP = 4-methyl-5-(2-phosphooxyethyl)-thiazole + ADP + H(+)</text>
        <dbReference type="Rhea" id="RHEA:24212"/>
        <dbReference type="ChEBI" id="CHEBI:15378"/>
        <dbReference type="ChEBI" id="CHEBI:17957"/>
        <dbReference type="ChEBI" id="CHEBI:30616"/>
        <dbReference type="ChEBI" id="CHEBI:58296"/>
        <dbReference type="ChEBI" id="CHEBI:456216"/>
        <dbReference type="EC" id="2.7.1.50"/>
    </reaction>
</comment>
<dbReference type="Gene3D" id="3.40.1190.20">
    <property type="match status" value="1"/>
</dbReference>
<dbReference type="UniPathway" id="UPA00060">
    <property type="reaction ID" value="UER00139"/>
</dbReference>
<dbReference type="GO" id="GO:0009228">
    <property type="term" value="P:thiamine biosynthetic process"/>
    <property type="evidence" value="ECO:0007669"/>
    <property type="project" value="UniProtKB-KW"/>
</dbReference>
<dbReference type="InterPro" id="IPR029056">
    <property type="entry name" value="Ribokinase-like"/>
</dbReference>
<evidence type="ECO:0000313" key="13">
    <source>
        <dbReference type="Proteomes" id="UP000291151"/>
    </source>
</evidence>
<keyword evidence="9 11" id="KW-0460">Magnesium</keyword>
<comment type="pathway">
    <text evidence="3 11">Cofactor biosynthesis; thiamine diphosphate biosynthesis; 4-methyl-5-(2-phosphoethyl)-thiazole from 5-(2-hydroxyethyl)-4-methylthiazole: step 1/1.</text>
</comment>
<evidence type="ECO:0000256" key="9">
    <source>
        <dbReference type="ARBA" id="ARBA00022842"/>
    </source>
</evidence>
<name>A0A4P6UUV9_9BACL</name>
<dbReference type="Pfam" id="PF02110">
    <property type="entry name" value="HK"/>
    <property type="match status" value="1"/>
</dbReference>
<evidence type="ECO:0000256" key="10">
    <source>
        <dbReference type="ARBA" id="ARBA00022977"/>
    </source>
</evidence>
<evidence type="ECO:0000313" key="12">
    <source>
        <dbReference type="EMBL" id="QBK27179.1"/>
    </source>
</evidence>
<comment type="cofactor">
    <cofactor evidence="2 11">
        <name>Mg(2+)</name>
        <dbReference type="ChEBI" id="CHEBI:18420"/>
    </cofactor>
</comment>
<dbReference type="GO" id="GO:0004417">
    <property type="term" value="F:hydroxyethylthiazole kinase activity"/>
    <property type="evidence" value="ECO:0007669"/>
    <property type="project" value="UniProtKB-UniRule"/>
</dbReference>
<feature type="binding site" evidence="11">
    <location>
        <position position="114"/>
    </location>
    <ligand>
        <name>ATP</name>
        <dbReference type="ChEBI" id="CHEBI:30616"/>
    </ligand>
</feature>
<gene>
    <name evidence="11" type="primary">thiM</name>
    <name evidence="12" type="ORF">DKZ56_09995</name>
</gene>
<comment type="similarity">
    <text evidence="11">Belongs to the Thz kinase family.</text>
</comment>
<dbReference type="Proteomes" id="UP000291151">
    <property type="component" value="Chromosome"/>
</dbReference>
<dbReference type="InterPro" id="IPR000417">
    <property type="entry name" value="Hyethyz_kinase"/>
</dbReference>
<feature type="binding site" evidence="11">
    <location>
        <position position="187"/>
    </location>
    <ligand>
        <name>substrate</name>
    </ligand>
</feature>
<organism evidence="12 13">
    <name type="scientific">Ureibacillus thermophilus</name>
    <dbReference type="NCBI Taxonomy" id="367743"/>
    <lineage>
        <taxon>Bacteria</taxon>
        <taxon>Bacillati</taxon>
        <taxon>Bacillota</taxon>
        <taxon>Bacilli</taxon>
        <taxon>Bacillales</taxon>
        <taxon>Caryophanaceae</taxon>
        <taxon>Ureibacillus</taxon>
    </lineage>
</organism>
<proteinExistence type="inferred from homology"/>
<reference evidence="12 13" key="1">
    <citation type="submission" date="2019-02" db="EMBL/GenBank/DDBJ databases">
        <title>Ureibacillus thermophilus.</title>
        <authorList>
            <person name="Sunny J.S."/>
            <person name="Natarajan A."/>
            <person name="Saleena L.M."/>
        </authorList>
    </citation>
    <scope>NUCLEOTIDE SEQUENCE [LARGE SCALE GENOMIC DNA]</scope>
    <source>
        <strain evidence="12 13">LM102</strain>
    </source>
</reference>
<evidence type="ECO:0000256" key="7">
    <source>
        <dbReference type="ARBA" id="ARBA00022777"/>
    </source>
</evidence>
<dbReference type="RefSeq" id="WP_208652229.1">
    <property type="nucleotide sequence ID" value="NZ_CP036528.1"/>
</dbReference>
<dbReference type="HAMAP" id="MF_00228">
    <property type="entry name" value="Thz_kinase"/>
    <property type="match status" value="1"/>
</dbReference>
<dbReference type="EC" id="2.7.1.50" evidence="11"/>
<dbReference type="PRINTS" id="PR01099">
    <property type="entry name" value="HYETHTZKNASE"/>
</dbReference>
<dbReference type="PIRSF" id="PIRSF000513">
    <property type="entry name" value="Thz_kinase"/>
    <property type="match status" value="1"/>
</dbReference>
<evidence type="ECO:0000256" key="2">
    <source>
        <dbReference type="ARBA" id="ARBA00001946"/>
    </source>
</evidence>
<dbReference type="SUPFAM" id="SSF53613">
    <property type="entry name" value="Ribokinase-like"/>
    <property type="match status" value="1"/>
</dbReference>
<dbReference type="GO" id="GO:0009229">
    <property type="term" value="P:thiamine diphosphate biosynthetic process"/>
    <property type="evidence" value="ECO:0007669"/>
    <property type="project" value="UniProtKB-UniRule"/>
</dbReference>
<dbReference type="EMBL" id="CP036528">
    <property type="protein sequence ID" value="QBK27179.1"/>
    <property type="molecule type" value="Genomic_DNA"/>
</dbReference>
<keyword evidence="6 11" id="KW-0547">Nucleotide-binding</keyword>
<evidence type="ECO:0000256" key="3">
    <source>
        <dbReference type="ARBA" id="ARBA00004868"/>
    </source>
</evidence>
<keyword evidence="7 11" id="KW-0418">Kinase</keyword>
<keyword evidence="5 11" id="KW-0479">Metal-binding</keyword>
<evidence type="ECO:0000256" key="8">
    <source>
        <dbReference type="ARBA" id="ARBA00022840"/>
    </source>
</evidence>
<dbReference type="CDD" id="cd01170">
    <property type="entry name" value="THZ_kinase"/>
    <property type="match status" value="1"/>
</dbReference>
<evidence type="ECO:0000256" key="1">
    <source>
        <dbReference type="ARBA" id="ARBA00001771"/>
    </source>
</evidence>
<keyword evidence="13" id="KW-1185">Reference proteome</keyword>
<protein>
    <recommendedName>
        <fullName evidence="11">Hydroxyethylthiazole kinase</fullName>
        <ecNumber evidence="11">2.7.1.50</ecNumber>
    </recommendedName>
    <alternativeName>
        <fullName evidence="11">4-methyl-5-beta-hydroxyethylthiazole kinase</fullName>
        <shortName evidence="11">TH kinase</shortName>
        <shortName evidence="11">Thz kinase</shortName>
    </alternativeName>
</protein>
<sequence>MSLFKIRQKNPLIHCITNDVVTNFTANGLLAIGASPVMSDEPLDVEDMTSIANALLINIGTLNKHSVEAMFLAGKKANKLNIPVVLDPVGAGATKYRKEVTENLLKEIKFDLIRCNAGELAAIAGIQWQAKGVDSGEGEMDILSVTKEVAKKYKTIVAVSGKEDIVTDGEKADFVSGGHEWMTQVTGTGCLLSAICAGALSLEGDSYENILNVLMDYKKVAEFASKEKYLGSFQVEILNGLHQISRGEAI</sequence>
<dbReference type="NCBIfam" id="TIGR00694">
    <property type="entry name" value="thiM"/>
    <property type="match status" value="1"/>
</dbReference>
<evidence type="ECO:0000256" key="6">
    <source>
        <dbReference type="ARBA" id="ARBA00022741"/>
    </source>
</evidence>
<dbReference type="KEGG" id="uth:DKZ56_09995"/>
<evidence type="ECO:0000256" key="4">
    <source>
        <dbReference type="ARBA" id="ARBA00022679"/>
    </source>
</evidence>
<keyword evidence="10 11" id="KW-0784">Thiamine biosynthesis</keyword>
<keyword evidence="4 11" id="KW-0808">Transferase</keyword>
<dbReference type="GO" id="GO:0000287">
    <property type="term" value="F:magnesium ion binding"/>
    <property type="evidence" value="ECO:0007669"/>
    <property type="project" value="UniProtKB-UniRule"/>
</dbReference>
<feature type="binding site" evidence="11">
    <location>
        <position position="38"/>
    </location>
    <ligand>
        <name>substrate</name>
    </ligand>
</feature>
<dbReference type="NCBIfam" id="NF006830">
    <property type="entry name" value="PRK09355.1"/>
    <property type="match status" value="1"/>
</dbReference>